<dbReference type="InterPro" id="IPR050882">
    <property type="entry name" value="Prepilin_peptidase/N-MTase"/>
</dbReference>
<dbReference type="GO" id="GO:0004190">
    <property type="term" value="F:aspartic-type endopeptidase activity"/>
    <property type="evidence" value="ECO:0007669"/>
    <property type="project" value="InterPro"/>
</dbReference>
<accession>A0A4P6ER57</accession>
<reference evidence="5 6" key="1">
    <citation type="submission" date="2019-01" db="EMBL/GenBank/DDBJ databases">
        <title>Genome sequencing of strain 2JSPR-7.</title>
        <authorList>
            <person name="Heo J."/>
            <person name="Kim S.-J."/>
            <person name="Kim J.-S."/>
            <person name="Hong S.-B."/>
            <person name="Kwon S.-W."/>
        </authorList>
    </citation>
    <scope>NUCLEOTIDE SEQUENCE [LARGE SCALE GENOMIC DNA]</scope>
    <source>
        <strain evidence="5 6">2JSPR-7</strain>
    </source>
</reference>
<organism evidence="5 6">
    <name type="scientific">Xylanimonas allomyrinae</name>
    <dbReference type="NCBI Taxonomy" id="2509459"/>
    <lineage>
        <taxon>Bacteria</taxon>
        <taxon>Bacillati</taxon>
        <taxon>Actinomycetota</taxon>
        <taxon>Actinomycetes</taxon>
        <taxon>Micrococcales</taxon>
        <taxon>Promicromonosporaceae</taxon>
        <taxon>Xylanimonas</taxon>
    </lineage>
</organism>
<feature type="transmembrane region" description="Helical" evidence="3">
    <location>
        <begin position="95"/>
        <end position="116"/>
    </location>
</feature>
<evidence type="ECO:0000256" key="2">
    <source>
        <dbReference type="RuleBase" id="RU003793"/>
    </source>
</evidence>
<dbReference type="EMBL" id="CP035495">
    <property type="protein sequence ID" value="QAY64373.1"/>
    <property type="molecule type" value="Genomic_DNA"/>
</dbReference>
<name>A0A4P6ER57_9MICO</name>
<evidence type="ECO:0000256" key="3">
    <source>
        <dbReference type="SAM" id="Phobius"/>
    </source>
</evidence>
<dbReference type="PRINTS" id="PR00864">
    <property type="entry name" value="PREPILNPTASE"/>
</dbReference>
<dbReference type="Gene3D" id="1.20.120.1220">
    <property type="match status" value="1"/>
</dbReference>
<evidence type="ECO:0000256" key="1">
    <source>
        <dbReference type="ARBA" id="ARBA00005801"/>
    </source>
</evidence>
<sequence length="195" mass="19242">MPTSPGRLTAAITAEIAPVRAPALATAIAAVAWALWIGGLSPVTPALVVAAAAGAALTVIDLRSHRLPNVITYPTTAAVAVLLVLAAAVGGTWSALGRAALGAAALGGAYLVLHLVNRSGMGLGDVKLAPMLGGVAAWFGWSTLAGAAILPFLIGGVVSVALLAARRATRKTALAFGPFMLAGAALALTWARVAA</sequence>
<dbReference type="Proteomes" id="UP000291758">
    <property type="component" value="Chromosome"/>
</dbReference>
<dbReference type="InterPro" id="IPR000045">
    <property type="entry name" value="Prepilin_IV_endopep_pep"/>
</dbReference>
<keyword evidence="3" id="KW-1133">Transmembrane helix</keyword>
<evidence type="ECO:0000259" key="4">
    <source>
        <dbReference type="Pfam" id="PF01478"/>
    </source>
</evidence>
<dbReference type="GO" id="GO:0005886">
    <property type="term" value="C:plasma membrane"/>
    <property type="evidence" value="ECO:0007669"/>
    <property type="project" value="TreeGrafter"/>
</dbReference>
<dbReference type="PANTHER" id="PTHR30487:SF0">
    <property type="entry name" value="PREPILIN LEADER PEPTIDASE_N-METHYLTRANSFERASE-RELATED"/>
    <property type="match status" value="1"/>
</dbReference>
<feature type="transmembrane region" description="Helical" evidence="3">
    <location>
        <begin position="147"/>
        <end position="165"/>
    </location>
</feature>
<keyword evidence="6" id="KW-1185">Reference proteome</keyword>
<dbReference type="AlphaFoldDB" id="A0A4P6ER57"/>
<feature type="domain" description="Prepilin type IV endopeptidase peptidase" evidence="4">
    <location>
        <begin position="50"/>
        <end position="159"/>
    </location>
</feature>
<dbReference type="Pfam" id="PF01478">
    <property type="entry name" value="Peptidase_A24"/>
    <property type="match status" value="1"/>
</dbReference>
<proteinExistence type="inferred from homology"/>
<feature type="transmembrane region" description="Helical" evidence="3">
    <location>
        <begin position="172"/>
        <end position="191"/>
    </location>
</feature>
<dbReference type="PANTHER" id="PTHR30487">
    <property type="entry name" value="TYPE 4 PREPILIN-LIKE PROTEINS LEADER PEPTIDE-PROCESSING ENZYME"/>
    <property type="match status" value="1"/>
</dbReference>
<protein>
    <submittedName>
        <fullName evidence="5">Prepilin peptidase</fullName>
    </submittedName>
</protein>
<evidence type="ECO:0000313" key="6">
    <source>
        <dbReference type="Proteomes" id="UP000291758"/>
    </source>
</evidence>
<keyword evidence="3" id="KW-0812">Transmembrane</keyword>
<dbReference type="InterPro" id="IPR014032">
    <property type="entry name" value="Peptidase_A24A_bac"/>
</dbReference>
<dbReference type="KEGG" id="xyl:ET495_15455"/>
<gene>
    <name evidence="5" type="ORF">ET495_15455</name>
</gene>
<keyword evidence="3" id="KW-0472">Membrane</keyword>
<comment type="similarity">
    <text evidence="1 2">Belongs to the peptidase A24 family.</text>
</comment>
<dbReference type="GO" id="GO:0006465">
    <property type="term" value="P:signal peptide processing"/>
    <property type="evidence" value="ECO:0007669"/>
    <property type="project" value="TreeGrafter"/>
</dbReference>
<evidence type="ECO:0000313" key="5">
    <source>
        <dbReference type="EMBL" id="QAY64373.1"/>
    </source>
</evidence>
<dbReference type="RefSeq" id="WP_129205524.1">
    <property type="nucleotide sequence ID" value="NZ_CP035495.1"/>
</dbReference>
<dbReference type="OrthoDB" id="2087435at2"/>
<feature type="transmembrane region" description="Helical" evidence="3">
    <location>
        <begin position="70"/>
        <end position="89"/>
    </location>
</feature>